<evidence type="ECO:0000313" key="18">
    <source>
        <dbReference type="Proteomes" id="UP001201812"/>
    </source>
</evidence>
<evidence type="ECO:0000256" key="5">
    <source>
        <dbReference type="ARBA" id="ARBA00022516"/>
    </source>
</evidence>
<keyword evidence="13 15" id="KW-0275">Fatty acid biosynthesis</keyword>
<feature type="transmembrane region" description="Helical" evidence="15">
    <location>
        <begin position="223"/>
        <end position="240"/>
    </location>
</feature>
<dbReference type="Proteomes" id="UP001201812">
    <property type="component" value="Unassembled WGS sequence"/>
</dbReference>
<dbReference type="PANTHER" id="PTHR11035">
    <property type="entry name" value="VERY-LONG-CHAIN (3R)-3-HYDROXYACYL-COA DEHYDRATASE"/>
    <property type="match status" value="1"/>
</dbReference>
<sequence length="403" mass="46797">MSSETFQNSAKFDSTRSPFVYWAQDKESIFLRIEIRDAKQVNFKVPKADALDFSAVDSKGEKYGFCLKLAGNVKKNPTVKNTGAKIDVTLTKEPESSGEFWQFLLPDGSGSRPPWLKFDFDRWQDEDGEEESKENGPQSDFEASSLINGFESCKNKFQEQYKELMAKYMDKAISPEEAIKRMNMMMGTYLMGYNVCMLLAHLYILLCLFYGYFIEGPGYLDSYWDRMFSGLVACTALQYMDVLHSVMGLTKSGWKMVTLQVTGRLAVLWIINGNDEIHSWLPVFILMVNYFLAEQFRYPYYALHSTGISLWPITWLRYSMWMLLYPIGLLMESIIFLRSIPFYYKSGVYSLQLPNAWNFSYNFGIVLGVFTAAVFPFIAYRLLSHMHKQRRKQLSIELEKKRQ</sequence>
<dbReference type="EC" id="4.2.1.134" evidence="4 15"/>
<evidence type="ECO:0000256" key="6">
    <source>
        <dbReference type="ARBA" id="ARBA00022692"/>
    </source>
</evidence>
<comment type="caution">
    <text evidence="17">The sequence shown here is derived from an EMBL/GenBank/DDBJ whole genome shotgun (WGS) entry which is preliminary data.</text>
</comment>
<dbReference type="SUPFAM" id="SSF49764">
    <property type="entry name" value="HSP20-like chaperones"/>
    <property type="match status" value="1"/>
</dbReference>
<evidence type="ECO:0000256" key="1">
    <source>
        <dbReference type="ARBA" id="ARBA00004477"/>
    </source>
</evidence>
<keyword evidence="10" id="KW-0175">Coiled coil</keyword>
<keyword evidence="11 15" id="KW-0443">Lipid metabolism</keyword>
<reference evidence="17" key="1">
    <citation type="submission" date="2022-01" db="EMBL/GenBank/DDBJ databases">
        <title>Genome Sequence Resource for Two Populations of Ditylenchus destructor, the Migratory Endoparasitic Phytonematode.</title>
        <authorList>
            <person name="Zhang H."/>
            <person name="Lin R."/>
            <person name="Xie B."/>
        </authorList>
    </citation>
    <scope>NUCLEOTIDE SEQUENCE</scope>
    <source>
        <strain evidence="17">BazhouSP</strain>
    </source>
</reference>
<evidence type="ECO:0000256" key="10">
    <source>
        <dbReference type="ARBA" id="ARBA00023054"/>
    </source>
</evidence>
<comment type="similarity">
    <text evidence="3 15">Belongs to the very long-chain fatty acids dehydratase HACD family.</text>
</comment>
<comment type="subcellular location">
    <subcellularLocation>
        <location evidence="1 15">Endoplasmic reticulum membrane</location>
        <topology evidence="1 15">Multi-pass membrane protein</topology>
    </subcellularLocation>
</comment>
<name>A0AAD4MW41_9BILA</name>
<comment type="function">
    <text evidence="15">Catalyzes the third of the four reactions of the long-chain fatty acids elongation cycle. This endoplasmic reticulum-bound enzymatic process, allows the addition of two carbons to the chain of long- and very long-chain fatty acids/VLCFAs per cycle. This enzyme catalyzes the dehydration of the 3-hydroxyacyl-CoA intermediate into trans-2,3-enoyl-CoA, within each cycle of fatty acid elongation. Thereby, it participates to the production of VLCFAs of different chain lengths that are involved in multiple biological processes as precursors of membrane lipids and lipid mediators.</text>
</comment>
<dbReference type="GO" id="GO:0102158">
    <property type="term" value="F:very-long-chain (3R)-3-hydroxyacyl-CoA dehydratase activity"/>
    <property type="evidence" value="ECO:0007669"/>
    <property type="project" value="UniProtKB-EC"/>
</dbReference>
<keyword evidence="7 15" id="KW-0256">Endoplasmic reticulum</keyword>
<comment type="catalytic activity">
    <reaction evidence="15">
        <text>a very-long-chain (3R)-3-hydroxyacyl-CoA = a very-long-chain (2E)-enoyl-CoA + H2O</text>
        <dbReference type="Rhea" id="RHEA:45812"/>
        <dbReference type="ChEBI" id="CHEBI:15377"/>
        <dbReference type="ChEBI" id="CHEBI:83728"/>
        <dbReference type="ChEBI" id="CHEBI:85440"/>
        <dbReference type="EC" id="4.2.1.134"/>
    </reaction>
</comment>
<evidence type="ECO:0000256" key="8">
    <source>
        <dbReference type="ARBA" id="ARBA00022832"/>
    </source>
</evidence>
<keyword evidence="14 15" id="KW-0456">Lyase</keyword>
<dbReference type="InterPro" id="IPR007482">
    <property type="entry name" value="Tyr_Pase-like_PTPLA"/>
</dbReference>
<dbReference type="PROSITE" id="PS51203">
    <property type="entry name" value="CS"/>
    <property type="match status" value="1"/>
</dbReference>
<evidence type="ECO:0000259" key="16">
    <source>
        <dbReference type="PROSITE" id="PS51203"/>
    </source>
</evidence>
<evidence type="ECO:0000256" key="13">
    <source>
        <dbReference type="ARBA" id="ARBA00023160"/>
    </source>
</evidence>
<evidence type="ECO:0000256" key="4">
    <source>
        <dbReference type="ARBA" id="ARBA00013122"/>
    </source>
</evidence>
<evidence type="ECO:0000256" key="3">
    <source>
        <dbReference type="ARBA" id="ARBA00007811"/>
    </source>
</evidence>
<evidence type="ECO:0000313" key="17">
    <source>
        <dbReference type="EMBL" id="KAI1706507.1"/>
    </source>
</evidence>
<feature type="transmembrane region" description="Helical" evidence="15">
    <location>
        <begin position="363"/>
        <end position="383"/>
    </location>
</feature>
<feature type="transmembrane region" description="Helical" evidence="15">
    <location>
        <begin position="190"/>
        <end position="211"/>
    </location>
</feature>
<dbReference type="GO" id="GO:0030497">
    <property type="term" value="P:fatty acid elongation"/>
    <property type="evidence" value="ECO:0007669"/>
    <property type="project" value="TreeGrafter"/>
</dbReference>
<dbReference type="Gene3D" id="2.60.40.790">
    <property type="match status" value="1"/>
</dbReference>
<keyword evidence="5 15" id="KW-0444">Lipid biosynthesis</keyword>
<dbReference type="PANTHER" id="PTHR11035:SF35">
    <property type="entry name" value="VERY-LONG-CHAIN (3R)-3-HYDROXYACYL-COA DEHYDRATASE"/>
    <property type="match status" value="1"/>
</dbReference>
<gene>
    <name evidence="17" type="ORF">DdX_12967</name>
</gene>
<dbReference type="InterPro" id="IPR007052">
    <property type="entry name" value="CS_dom"/>
</dbReference>
<evidence type="ECO:0000256" key="2">
    <source>
        <dbReference type="ARBA" id="ARBA00005194"/>
    </source>
</evidence>
<comment type="caution">
    <text evidence="15">Lacks conserved residue(s) required for the propagation of feature annotation.</text>
</comment>
<feature type="transmembrane region" description="Helical" evidence="15">
    <location>
        <begin position="323"/>
        <end position="343"/>
    </location>
</feature>
<evidence type="ECO:0000256" key="14">
    <source>
        <dbReference type="ARBA" id="ARBA00023239"/>
    </source>
</evidence>
<evidence type="ECO:0000256" key="9">
    <source>
        <dbReference type="ARBA" id="ARBA00022989"/>
    </source>
</evidence>
<dbReference type="GO" id="GO:0005789">
    <property type="term" value="C:endoplasmic reticulum membrane"/>
    <property type="evidence" value="ECO:0007669"/>
    <property type="project" value="UniProtKB-SubCell"/>
</dbReference>
<evidence type="ECO:0000256" key="12">
    <source>
        <dbReference type="ARBA" id="ARBA00023136"/>
    </source>
</evidence>
<keyword evidence="12 15" id="KW-0472">Membrane</keyword>
<dbReference type="InterPro" id="IPR008978">
    <property type="entry name" value="HSP20-like_chaperone"/>
</dbReference>
<keyword evidence="9 15" id="KW-1133">Transmembrane helix</keyword>
<dbReference type="GO" id="GO:0042761">
    <property type="term" value="P:very long-chain fatty acid biosynthetic process"/>
    <property type="evidence" value="ECO:0007669"/>
    <property type="project" value="TreeGrafter"/>
</dbReference>
<comment type="pathway">
    <text evidence="2 15">Lipid metabolism; fatty acid biosynthesis.</text>
</comment>
<feature type="domain" description="CS" evidence="16">
    <location>
        <begin position="15"/>
        <end position="105"/>
    </location>
</feature>
<organism evidence="17 18">
    <name type="scientific">Ditylenchus destructor</name>
    <dbReference type="NCBI Taxonomy" id="166010"/>
    <lineage>
        <taxon>Eukaryota</taxon>
        <taxon>Metazoa</taxon>
        <taxon>Ecdysozoa</taxon>
        <taxon>Nematoda</taxon>
        <taxon>Chromadorea</taxon>
        <taxon>Rhabditida</taxon>
        <taxon>Tylenchina</taxon>
        <taxon>Tylenchomorpha</taxon>
        <taxon>Sphaerularioidea</taxon>
        <taxon>Anguinidae</taxon>
        <taxon>Anguininae</taxon>
        <taxon>Ditylenchus</taxon>
    </lineage>
</organism>
<dbReference type="EMBL" id="JAKKPZ010000047">
    <property type="protein sequence ID" value="KAI1706507.1"/>
    <property type="molecule type" value="Genomic_DNA"/>
</dbReference>
<evidence type="ECO:0000256" key="7">
    <source>
        <dbReference type="ARBA" id="ARBA00022824"/>
    </source>
</evidence>
<dbReference type="AlphaFoldDB" id="A0AAD4MW41"/>
<keyword evidence="18" id="KW-1185">Reference proteome</keyword>
<keyword evidence="8 15" id="KW-0276">Fatty acid metabolism</keyword>
<evidence type="ECO:0000256" key="15">
    <source>
        <dbReference type="RuleBase" id="RU363109"/>
    </source>
</evidence>
<dbReference type="Pfam" id="PF04387">
    <property type="entry name" value="PTPLA"/>
    <property type="match status" value="1"/>
</dbReference>
<evidence type="ECO:0000256" key="11">
    <source>
        <dbReference type="ARBA" id="ARBA00023098"/>
    </source>
</evidence>
<dbReference type="CDD" id="cd06465">
    <property type="entry name" value="p23_hB-ind1_like"/>
    <property type="match status" value="1"/>
</dbReference>
<accession>A0AAD4MW41</accession>
<protein>
    <recommendedName>
        <fullName evidence="4 15">Very-long-chain (3R)-3-hydroxyacyl-CoA dehydratase</fullName>
        <ecNumber evidence="4 15">4.2.1.134</ecNumber>
    </recommendedName>
</protein>
<keyword evidence="6 15" id="KW-0812">Transmembrane</keyword>
<proteinExistence type="inferred from homology"/>
<dbReference type="GO" id="GO:0030148">
    <property type="term" value="P:sphingolipid biosynthetic process"/>
    <property type="evidence" value="ECO:0007669"/>
    <property type="project" value="TreeGrafter"/>
</dbReference>